<reference evidence="2" key="1">
    <citation type="submission" date="2025-08" db="UniProtKB">
        <authorList>
            <consortium name="RefSeq"/>
        </authorList>
    </citation>
    <scope>IDENTIFICATION</scope>
    <source>
        <tissue evidence="2">Fruit stalk</tissue>
    </source>
</reference>
<dbReference type="Proteomes" id="UP000515121">
    <property type="component" value="Unplaced"/>
</dbReference>
<dbReference type="PANTHER" id="PTHR45521:SF2">
    <property type="entry name" value="TRANSDUCIN_WD40 REPEAT-LIKE SUPERFAMILY PROTEIN"/>
    <property type="match status" value="1"/>
</dbReference>
<name>A0A6P5XCL6_DURZI</name>
<dbReference type="InterPro" id="IPR053290">
    <property type="entry name" value="TSET_complex_member"/>
</dbReference>
<gene>
    <name evidence="2" type="primary">LOC111281878</name>
</gene>
<evidence type="ECO:0000313" key="2">
    <source>
        <dbReference type="RefSeq" id="XP_022725382.1"/>
    </source>
</evidence>
<dbReference type="KEGG" id="dzi:111281878"/>
<dbReference type="SUPFAM" id="SSF50978">
    <property type="entry name" value="WD40 repeat-like"/>
    <property type="match status" value="1"/>
</dbReference>
<dbReference type="AlphaFoldDB" id="A0A6P5XCL6"/>
<dbReference type="InterPro" id="IPR036322">
    <property type="entry name" value="WD40_repeat_dom_sf"/>
</dbReference>
<evidence type="ECO:0000313" key="1">
    <source>
        <dbReference type="Proteomes" id="UP000515121"/>
    </source>
</evidence>
<proteinExistence type="predicted"/>
<keyword evidence="1" id="KW-1185">Reference proteome</keyword>
<organism evidence="1 2">
    <name type="scientific">Durio zibethinus</name>
    <name type="common">Durian</name>
    <dbReference type="NCBI Taxonomy" id="66656"/>
    <lineage>
        <taxon>Eukaryota</taxon>
        <taxon>Viridiplantae</taxon>
        <taxon>Streptophyta</taxon>
        <taxon>Embryophyta</taxon>
        <taxon>Tracheophyta</taxon>
        <taxon>Spermatophyta</taxon>
        <taxon>Magnoliopsida</taxon>
        <taxon>eudicotyledons</taxon>
        <taxon>Gunneridae</taxon>
        <taxon>Pentapetalae</taxon>
        <taxon>rosids</taxon>
        <taxon>malvids</taxon>
        <taxon>Malvales</taxon>
        <taxon>Malvaceae</taxon>
        <taxon>Helicteroideae</taxon>
        <taxon>Durio</taxon>
    </lineage>
</organism>
<dbReference type="PANTHER" id="PTHR45521">
    <property type="entry name" value="TSET COMPLEX MEMBER TSTF"/>
    <property type="match status" value="1"/>
</dbReference>
<accession>A0A6P5XCL6</accession>
<dbReference type="GeneID" id="111281878"/>
<sequence length="163" mass="18141">MFIVARKGQYQSWGNIVYSQSFVENVRDAGVIAVELSRVIGGAQLITIGADKTLAIWDTISFQELRQIKPVPKLACHSVASWCHPQVPNLDILTCVKDSYIWVIEHPNYSALTRPLCDLSSLVPPQVVAPNKKLKLCGCFCSCDPRTSIGGDFIFILFFIKLK</sequence>
<protein>
    <submittedName>
        <fullName evidence="2">Uncharacterized protein LOC111281878 isoform X1</fullName>
    </submittedName>
</protein>
<dbReference type="RefSeq" id="XP_022725382.1">
    <property type="nucleotide sequence ID" value="XM_022869647.1"/>
</dbReference>
<dbReference type="OrthoDB" id="999927at2759"/>